<evidence type="ECO:0000256" key="1">
    <source>
        <dbReference type="SAM" id="MobiDB-lite"/>
    </source>
</evidence>
<gene>
    <name evidence="2" type="ORF">C1SCF055_LOCUS38722</name>
</gene>
<feature type="compositionally biased region" description="Low complexity" evidence="1">
    <location>
        <begin position="150"/>
        <end position="164"/>
    </location>
</feature>
<sequence length="316" mass="34816">MSLLVDHSGKLFTKKRPTMKDIVANHEVILAVIDGLDGKSRASAYTLRDGILAFFTKHKLFPSGIYAEIPSVQDWALRNGLALKKLVSRFRRPLRRSTGSKYKKLGEIKARARDLGWGESAKGKTYGSDDDDDSRSLVGPPADLEELQATSSTTSPGSSADLSDISADSKLGRVIAQLQKFVIKTPVAESKCCDVVEVSSDDDSATVAYTPNEPESKPKSVKDVLAEAKQRRLQGELMKQSKPCTLSNPKGPLKDANSDAGTENPYVLPDHVAWHCKLTFNFWCCLISCFHELLLNPVRNNHMIEFTTYSIQTCLP</sequence>
<reference evidence="3 4" key="2">
    <citation type="submission" date="2024-05" db="EMBL/GenBank/DDBJ databases">
        <authorList>
            <person name="Chen Y."/>
            <person name="Shah S."/>
            <person name="Dougan E. K."/>
            <person name="Thang M."/>
            <person name="Chan C."/>
        </authorList>
    </citation>
    <scope>NUCLEOTIDE SEQUENCE [LARGE SCALE GENOMIC DNA]</scope>
</reference>
<proteinExistence type="predicted"/>
<feature type="region of interest" description="Disordered" evidence="1">
    <location>
        <begin position="120"/>
        <end position="140"/>
    </location>
</feature>
<evidence type="ECO:0000313" key="4">
    <source>
        <dbReference type="Proteomes" id="UP001152797"/>
    </source>
</evidence>
<dbReference type="EMBL" id="CAMXCT010006013">
    <property type="protein sequence ID" value="CAI4013776.1"/>
    <property type="molecule type" value="Genomic_DNA"/>
</dbReference>
<accession>A0A9P1DP98</accession>
<dbReference type="EMBL" id="CAMXCT020006013">
    <property type="protein sequence ID" value="CAL1167151.1"/>
    <property type="molecule type" value="Genomic_DNA"/>
</dbReference>
<protein>
    <submittedName>
        <fullName evidence="2">Uncharacterized protein</fullName>
    </submittedName>
</protein>
<dbReference type="EMBL" id="CAMXCT030006013">
    <property type="protein sequence ID" value="CAL4801088.1"/>
    <property type="molecule type" value="Genomic_DNA"/>
</dbReference>
<dbReference type="AlphaFoldDB" id="A0A9P1DP98"/>
<comment type="caution">
    <text evidence="2">The sequence shown here is derived from an EMBL/GenBank/DDBJ whole genome shotgun (WGS) entry which is preliminary data.</text>
</comment>
<name>A0A9P1DP98_9DINO</name>
<dbReference type="Proteomes" id="UP001152797">
    <property type="component" value="Unassembled WGS sequence"/>
</dbReference>
<keyword evidence="4" id="KW-1185">Reference proteome</keyword>
<organism evidence="2">
    <name type="scientific">Cladocopium goreaui</name>
    <dbReference type="NCBI Taxonomy" id="2562237"/>
    <lineage>
        <taxon>Eukaryota</taxon>
        <taxon>Sar</taxon>
        <taxon>Alveolata</taxon>
        <taxon>Dinophyceae</taxon>
        <taxon>Suessiales</taxon>
        <taxon>Symbiodiniaceae</taxon>
        <taxon>Cladocopium</taxon>
    </lineage>
</organism>
<evidence type="ECO:0000313" key="3">
    <source>
        <dbReference type="EMBL" id="CAL4801088.1"/>
    </source>
</evidence>
<reference evidence="2" key="1">
    <citation type="submission" date="2022-10" db="EMBL/GenBank/DDBJ databases">
        <authorList>
            <person name="Chen Y."/>
            <person name="Dougan E. K."/>
            <person name="Chan C."/>
            <person name="Rhodes N."/>
            <person name="Thang M."/>
        </authorList>
    </citation>
    <scope>NUCLEOTIDE SEQUENCE</scope>
</reference>
<feature type="region of interest" description="Disordered" evidence="1">
    <location>
        <begin position="145"/>
        <end position="164"/>
    </location>
</feature>
<evidence type="ECO:0000313" key="2">
    <source>
        <dbReference type="EMBL" id="CAI4013776.1"/>
    </source>
</evidence>